<evidence type="ECO:0000313" key="2">
    <source>
        <dbReference type="EMBL" id="GAI47494.1"/>
    </source>
</evidence>
<organism evidence="2">
    <name type="scientific">marine sediment metagenome</name>
    <dbReference type="NCBI Taxonomy" id="412755"/>
    <lineage>
        <taxon>unclassified sequences</taxon>
        <taxon>metagenomes</taxon>
        <taxon>ecological metagenomes</taxon>
    </lineage>
</organism>
<accession>X1QW44</accession>
<dbReference type="EMBL" id="BARV01042360">
    <property type="protein sequence ID" value="GAI47494.1"/>
    <property type="molecule type" value="Genomic_DNA"/>
</dbReference>
<protein>
    <submittedName>
        <fullName evidence="2">Uncharacterized protein</fullName>
    </submittedName>
</protein>
<reference evidence="2" key="1">
    <citation type="journal article" date="2014" name="Front. Microbiol.">
        <title>High frequency of phylogenetically diverse reductive dehalogenase-homologous genes in deep subseafloor sedimentary metagenomes.</title>
        <authorList>
            <person name="Kawai M."/>
            <person name="Futagami T."/>
            <person name="Toyoda A."/>
            <person name="Takaki Y."/>
            <person name="Nishi S."/>
            <person name="Hori S."/>
            <person name="Arai W."/>
            <person name="Tsubouchi T."/>
            <person name="Morono Y."/>
            <person name="Uchiyama I."/>
            <person name="Ito T."/>
            <person name="Fujiyama A."/>
            <person name="Inagaki F."/>
            <person name="Takami H."/>
        </authorList>
    </citation>
    <scope>NUCLEOTIDE SEQUENCE</scope>
    <source>
        <strain evidence="2">Expedition CK06-06</strain>
    </source>
</reference>
<gene>
    <name evidence="2" type="ORF">S06H3_63738</name>
</gene>
<feature type="transmembrane region" description="Helical" evidence="1">
    <location>
        <begin position="20"/>
        <end position="42"/>
    </location>
</feature>
<dbReference type="AlphaFoldDB" id="X1QW44"/>
<feature type="non-terminal residue" evidence="2">
    <location>
        <position position="1"/>
    </location>
</feature>
<keyword evidence="1" id="KW-1133">Transmembrane helix</keyword>
<name>X1QW44_9ZZZZ</name>
<feature type="transmembrane region" description="Helical" evidence="1">
    <location>
        <begin position="54"/>
        <end position="72"/>
    </location>
</feature>
<keyword evidence="1" id="KW-0812">Transmembrane</keyword>
<evidence type="ECO:0000256" key="1">
    <source>
        <dbReference type="SAM" id="Phobius"/>
    </source>
</evidence>
<proteinExistence type="predicted"/>
<keyword evidence="1" id="KW-0472">Membrane</keyword>
<comment type="caution">
    <text evidence="2">The sequence shown here is derived from an EMBL/GenBank/DDBJ whole genome shotgun (WGS) entry which is preliminary data.</text>
</comment>
<sequence>VYNKEMKGLWGSVGMLPVCLLFACFFSPYWISALGAITATLAEKFGKTTKYTDDNLYIPLSSALVMALLHIYF</sequence>